<proteinExistence type="predicted"/>
<evidence type="ECO:0000313" key="3">
    <source>
        <dbReference type="Proteomes" id="UP001341840"/>
    </source>
</evidence>
<evidence type="ECO:0000313" key="2">
    <source>
        <dbReference type="EMBL" id="MED6215337.1"/>
    </source>
</evidence>
<sequence length="121" mass="13727">MEIAIQKLSQSTSTFVEQTQNFMQETKANFKNQEASIRNLEIQVGQIAKQLVDKPTRTLPSDTIPNPREECKTITLRSSKKLQEEKTEVSTEAETTQDSPKTKQQKEAPNSSSKISKEKEK</sequence>
<name>A0ABU6YY99_9FABA</name>
<dbReference type="Proteomes" id="UP001341840">
    <property type="component" value="Unassembled WGS sequence"/>
</dbReference>
<dbReference type="EMBL" id="JASCZI010249863">
    <property type="protein sequence ID" value="MED6215337.1"/>
    <property type="molecule type" value="Genomic_DNA"/>
</dbReference>
<protein>
    <submittedName>
        <fullName evidence="2">Uncharacterized protein</fullName>
    </submittedName>
</protein>
<evidence type="ECO:0000256" key="1">
    <source>
        <dbReference type="SAM" id="MobiDB-lite"/>
    </source>
</evidence>
<feature type="region of interest" description="Disordered" evidence="1">
    <location>
        <begin position="53"/>
        <end position="121"/>
    </location>
</feature>
<accession>A0ABU6YY99</accession>
<keyword evidence="3" id="KW-1185">Reference proteome</keyword>
<reference evidence="2 3" key="1">
    <citation type="journal article" date="2023" name="Plants (Basel)">
        <title>Bridging the Gap: Combining Genomics and Transcriptomics Approaches to Understand Stylosanthes scabra, an Orphan Legume from the Brazilian Caatinga.</title>
        <authorList>
            <person name="Ferreira-Neto J.R.C."/>
            <person name="da Silva M.D."/>
            <person name="Binneck E."/>
            <person name="de Melo N.F."/>
            <person name="da Silva R.H."/>
            <person name="de Melo A.L.T.M."/>
            <person name="Pandolfi V."/>
            <person name="Bustamante F.O."/>
            <person name="Brasileiro-Vidal A.C."/>
            <person name="Benko-Iseppon A.M."/>
        </authorList>
    </citation>
    <scope>NUCLEOTIDE SEQUENCE [LARGE SCALE GENOMIC DNA]</scope>
    <source>
        <tissue evidence="2">Leaves</tissue>
    </source>
</reference>
<feature type="non-terminal residue" evidence="2">
    <location>
        <position position="121"/>
    </location>
</feature>
<organism evidence="2 3">
    <name type="scientific">Stylosanthes scabra</name>
    <dbReference type="NCBI Taxonomy" id="79078"/>
    <lineage>
        <taxon>Eukaryota</taxon>
        <taxon>Viridiplantae</taxon>
        <taxon>Streptophyta</taxon>
        <taxon>Embryophyta</taxon>
        <taxon>Tracheophyta</taxon>
        <taxon>Spermatophyta</taxon>
        <taxon>Magnoliopsida</taxon>
        <taxon>eudicotyledons</taxon>
        <taxon>Gunneridae</taxon>
        <taxon>Pentapetalae</taxon>
        <taxon>rosids</taxon>
        <taxon>fabids</taxon>
        <taxon>Fabales</taxon>
        <taxon>Fabaceae</taxon>
        <taxon>Papilionoideae</taxon>
        <taxon>50 kb inversion clade</taxon>
        <taxon>dalbergioids sensu lato</taxon>
        <taxon>Dalbergieae</taxon>
        <taxon>Pterocarpus clade</taxon>
        <taxon>Stylosanthes</taxon>
    </lineage>
</organism>
<comment type="caution">
    <text evidence="2">The sequence shown here is derived from an EMBL/GenBank/DDBJ whole genome shotgun (WGS) entry which is preliminary data.</text>
</comment>
<gene>
    <name evidence="2" type="ORF">PIB30_112598</name>
</gene>
<feature type="compositionally biased region" description="Polar residues" evidence="1">
    <location>
        <begin position="90"/>
        <end position="99"/>
    </location>
</feature>